<dbReference type="Proteomes" id="UP000813444">
    <property type="component" value="Unassembled WGS sequence"/>
</dbReference>
<evidence type="ECO:0000259" key="4">
    <source>
        <dbReference type="PROSITE" id="PS51384"/>
    </source>
</evidence>
<comment type="caution">
    <text evidence="5">The sequence shown here is derived from an EMBL/GenBank/DDBJ whole genome shotgun (WGS) entry which is preliminary data.</text>
</comment>
<accession>A0A8K0SM51</accession>
<dbReference type="Gene3D" id="2.40.30.10">
    <property type="entry name" value="Translation factors"/>
    <property type="match status" value="1"/>
</dbReference>
<dbReference type="InterPro" id="IPR052128">
    <property type="entry name" value="Oxidoreductase_NAD-binding"/>
</dbReference>
<dbReference type="AlphaFoldDB" id="A0A8K0SM51"/>
<dbReference type="PROSITE" id="PS51384">
    <property type="entry name" value="FAD_FR"/>
    <property type="match status" value="1"/>
</dbReference>
<protein>
    <recommendedName>
        <fullName evidence="3">Oxidoreductase NAD-binding domain-containing protein 1</fullName>
    </recommendedName>
</protein>
<evidence type="ECO:0000256" key="1">
    <source>
        <dbReference type="ARBA" id="ARBA00023002"/>
    </source>
</evidence>
<sequence length="313" mass="34378">MYCMPPFVSIKLPPRALSSISFRSFRARRTVHMDAATKTRHMERTSAEPRGKSLHAVTIDRIDGINERIRLFRLGLQTGPAKFLPGQWLDTYIPGSPKAGGFTITSTPSAAADLSRPYLELAVQHADDGPAAWLWRPVDEILGTTLQVRVGGSFVCPPQGAELKDIKRLVFIAGGVGINPLMSMLGTLAEMEQRSHLTVDVLYATKVPRQGMRHVLFLERIAALFGEKGFRGQVRVYATGGGFDIKDINCSGVEVKAGRPSLGEILNIVGEQTESTYVYVCGPPTMTDEIVEGLTNSDNGVLAPDRVLREKWW</sequence>
<evidence type="ECO:0000313" key="5">
    <source>
        <dbReference type="EMBL" id="KAH7309438.1"/>
    </source>
</evidence>
<dbReference type="Gene3D" id="3.40.50.80">
    <property type="entry name" value="Nucleotide-binding domain of ferredoxin-NADP reductase (FNR) module"/>
    <property type="match status" value="1"/>
</dbReference>
<dbReference type="PANTHER" id="PTHR46505">
    <property type="entry name" value="OXIDOREDUCTASE NAD-BINDING DOMAIN-CONTAINING PROTEIN 1"/>
    <property type="match status" value="1"/>
</dbReference>
<dbReference type="EMBL" id="JAGPNK010000013">
    <property type="protein sequence ID" value="KAH7309438.1"/>
    <property type="molecule type" value="Genomic_DNA"/>
</dbReference>
<proteinExistence type="predicted"/>
<dbReference type="SUPFAM" id="SSF52343">
    <property type="entry name" value="Ferredoxin reductase-like, C-terminal NADP-linked domain"/>
    <property type="match status" value="1"/>
</dbReference>
<dbReference type="OrthoDB" id="436496at2759"/>
<keyword evidence="2" id="KW-0520">NAD</keyword>
<gene>
    <name evidence="5" type="ORF">B0I35DRAFT_439962</name>
</gene>
<evidence type="ECO:0000313" key="6">
    <source>
        <dbReference type="Proteomes" id="UP000813444"/>
    </source>
</evidence>
<dbReference type="CDD" id="cd00322">
    <property type="entry name" value="FNR_like"/>
    <property type="match status" value="1"/>
</dbReference>
<dbReference type="PANTHER" id="PTHR46505:SF1">
    <property type="entry name" value="OXIDOREDUCTASE NAD-BINDING DOMAIN-CONTAINING PROTEIN 1"/>
    <property type="match status" value="1"/>
</dbReference>
<keyword evidence="6" id="KW-1185">Reference proteome</keyword>
<name>A0A8K0SM51_9HYPO</name>
<dbReference type="Pfam" id="PF00175">
    <property type="entry name" value="NAD_binding_1"/>
    <property type="match status" value="1"/>
</dbReference>
<evidence type="ECO:0000256" key="3">
    <source>
        <dbReference type="ARBA" id="ARBA00040516"/>
    </source>
</evidence>
<organism evidence="5 6">
    <name type="scientific">Stachybotrys elegans</name>
    <dbReference type="NCBI Taxonomy" id="80388"/>
    <lineage>
        <taxon>Eukaryota</taxon>
        <taxon>Fungi</taxon>
        <taxon>Dikarya</taxon>
        <taxon>Ascomycota</taxon>
        <taxon>Pezizomycotina</taxon>
        <taxon>Sordariomycetes</taxon>
        <taxon>Hypocreomycetidae</taxon>
        <taxon>Hypocreales</taxon>
        <taxon>Stachybotryaceae</taxon>
        <taxon>Stachybotrys</taxon>
    </lineage>
</organism>
<keyword evidence="1" id="KW-0560">Oxidoreductase</keyword>
<dbReference type="InterPro" id="IPR017938">
    <property type="entry name" value="Riboflavin_synthase-like_b-brl"/>
</dbReference>
<dbReference type="InterPro" id="IPR017927">
    <property type="entry name" value="FAD-bd_FR_type"/>
</dbReference>
<dbReference type="InterPro" id="IPR001433">
    <property type="entry name" value="OxRdtase_FAD/NAD-bd"/>
</dbReference>
<evidence type="ECO:0000256" key="2">
    <source>
        <dbReference type="ARBA" id="ARBA00023027"/>
    </source>
</evidence>
<dbReference type="InterPro" id="IPR039261">
    <property type="entry name" value="FNR_nucleotide-bd"/>
</dbReference>
<dbReference type="SUPFAM" id="SSF63380">
    <property type="entry name" value="Riboflavin synthase domain-like"/>
    <property type="match status" value="1"/>
</dbReference>
<feature type="domain" description="FAD-binding FR-type" evidence="4">
    <location>
        <begin position="52"/>
        <end position="165"/>
    </location>
</feature>
<reference evidence="5" key="1">
    <citation type="journal article" date="2021" name="Nat. Commun.">
        <title>Genetic determinants of endophytism in the Arabidopsis root mycobiome.</title>
        <authorList>
            <person name="Mesny F."/>
            <person name="Miyauchi S."/>
            <person name="Thiergart T."/>
            <person name="Pickel B."/>
            <person name="Atanasova L."/>
            <person name="Karlsson M."/>
            <person name="Huettel B."/>
            <person name="Barry K.W."/>
            <person name="Haridas S."/>
            <person name="Chen C."/>
            <person name="Bauer D."/>
            <person name="Andreopoulos W."/>
            <person name="Pangilinan J."/>
            <person name="LaButti K."/>
            <person name="Riley R."/>
            <person name="Lipzen A."/>
            <person name="Clum A."/>
            <person name="Drula E."/>
            <person name="Henrissat B."/>
            <person name="Kohler A."/>
            <person name="Grigoriev I.V."/>
            <person name="Martin F.M."/>
            <person name="Hacquard S."/>
        </authorList>
    </citation>
    <scope>NUCLEOTIDE SEQUENCE</scope>
    <source>
        <strain evidence="5">MPI-CAGE-CH-0235</strain>
    </source>
</reference>
<dbReference type="GO" id="GO:0005739">
    <property type="term" value="C:mitochondrion"/>
    <property type="evidence" value="ECO:0007669"/>
    <property type="project" value="TreeGrafter"/>
</dbReference>
<dbReference type="GO" id="GO:0016491">
    <property type="term" value="F:oxidoreductase activity"/>
    <property type="evidence" value="ECO:0007669"/>
    <property type="project" value="UniProtKB-KW"/>
</dbReference>
<dbReference type="PRINTS" id="PR00406">
    <property type="entry name" value="CYTB5RDTASE"/>
</dbReference>